<evidence type="ECO:0000256" key="6">
    <source>
        <dbReference type="ARBA" id="ARBA00047806"/>
    </source>
</evidence>
<dbReference type="InterPro" id="IPR028427">
    <property type="entry name" value="Met_Sox_Rdtase_MsrB"/>
</dbReference>
<dbReference type="InterPro" id="IPR011057">
    <property type="entry name" value="Mss4-like_sf"/>
</dbReference>
<dbReference type="NCBIfam" id="TIGR00401">
    <property type="entry name" value="msrA"/>
    <property type="match status" value="1"/>
</dbReference>
<evidence type="ECO:0000259" key="10">
    <source>
        <dbReference type="PROSITE" id="PS51790"/>
    </source>
</evidence>
<dbReference type="NCBIfam" id="TIGR00357">
    <property type="entry name" value="peptide-methionine (R)-S-oxide reductase MsrB"/>
    <property type="match status" value="1"/>
</dbReference>
<dbReference type="Gene3D" id="2.170.150.20">
    <property type="entry name" value="Peptide methionine sulfoxide reductase"/>
    <property type="match status" value="1"/>
</dbReference>
<comment type="similarity">
    <text evidence="1">In the C-terminal section; belongs to the MsrB Met sulfoxide reductase family.</text>
</comment>
<dbReference type="InterPro" id="IPR036509">
    <property type="entry name" value="Met_Sox_Rdtase_MsrA_sf"/>
</dbReference>
<evidence type="ECO:0000256" key="4">
    <source>
        <dbReference type="ARBA" id="ARBA00023268"/>
    </source>
</evidence>
<dbReference type="GO" id="GO:0005737">
    <property type="term" value="C:cytoplasm"/>
    <property type="evidence" value="ECO:0007669"/>
    <property type="project" value="TreeGrafter"/>
</dbReference>
<dbReference type="EC" id="1.8.4.11" evidence="9"/>
<protein>
    <recommendedName>
        <fullName evidence="9">Peptide methionine sulfoxide reductase MsrA</fullName>
        <shortName evidence="9">Protein-methionine-S-oxide reductase</shortName>
        <ecNumber evidence="9">1.8.4.11</ecNumber>
    </recommendedName>
    <alternativeName>
        <fullName evidence="9">Peptide-methionine (S)-S-oxide reductase</fullName>
        <shortName evidence="9">Peptide Met(O) reductase</shortName>
    </alternativeName>
</protein>
<dbReference type="OrthoDB" id="4174719at2"/>
<dbReference type="GO" id="GO:0006979">
    <property type="term" value="P:response to oxidative stress"/>
    <property type="evidence" value="ECO:0007669"/>
    <property type="project" value="InterPro"/>
</dbReference>
<dbReference type="GO" id="GO:0033743">
    <property type="term" value="F:peptide-methionine (R)-S-oxide reductase activity"/>
    <property type="evidence" value="ECO:0007669"/>
    <property type="project" value="UniProtKB-EC"/>
</dbReference>
<dbReference type="InterPro" id="IPR002569">
    <property type="entry name" value="Met_Sox_Rdtase_MsrA_dom"/>
</dbReference>
<evidence type="ECO:0000313" key="11">
    <source>
        <dbReference type="EMBL" id="CZE48501.1"/>
    </source>
</evidence>
<dbReference type="SUPFAM" id="SSF55068">
    <property type="entry name" value="Peptide methionine sulfoxide reductase"/>
    <property type="match status" value="1"/>
</dbReference>
<dbReference type="Pfam" id="PF01625">
    <property type="entry name" value="PMSR"/>
    <property type="match status" value="1"/>
</dbReference>
<dbReference type="Proteomes" id="UP000069632">
    <property type="component" value="Unassembled WGS sequence"/>
</dbReference>
<comment type="similarity">
    <text evidence="2">In the N-terminal section; belongs to the MsrA Met sulfoxide reductase family.</text>
</comment>
<evidence type="ECO:0000256" key="8">
    <source>
        <dbReference type="ARBA" id="ARBA00048782"/>
    </source>
</evidence>
<dbReference type="PANTHER" id="PTHR10173:SF52">
    <property type="entry name" value="METHIONINE-R-SULFOXIDE REDUCTASE B1"/>
    <property type="match status" value="1"/>
</dbReference>
<evidence type="ECO:0000256" key="9">
    <source>
        <dbReference type="HAMAP-Rule" id="MF_01401"/>
    </source>
</evidence>
<proteinExistence type="inferred from homology"/>
<dbReference type="InterPro" id="IPR002579">
    <property type="entry name" value="Met_Sox_Rdtase_MsrB_dom"/>
</dbReference>
<accession>A0A128EIV9</accession>
<dbReference type="EMBL" id="FIZP01000008">
    <property type="protein sequence ID" value="CZE48501.1"/>
    <property type="molecule type" value="Genomic_DNA"/>
</dbReference>
<feature type="domain" description="MsrB" evidence="10">
    <location>
        <begin position="175"/>
        <end position="298"/>
    </location>
</feature>
<dbReference type="Gene3D" id="3.30.1060.10">
    <property type="entry name" value="Peptide methionine sulphoxide reductase MsrA"/>
    <property type="match status" value="1"/>
</dbReference>
<organism evidence="11 12">
    <name type="scientific">Campylobacter geochelonis</name>
    <dbReference type="NCBI Taxonomy" id="1780362"/>
    <lineage>
        <taxon>Bacteria</taxon>
        <taxon>Pseudomonadati</taxon>
        <taxon>Campylobacterota</taxon>
        <taxon>Epsilonproteobacteria</taxon>
        <taxon>Campylobacterales</taxon>
        <taxon>Campylobacteraceae</taxon>
        <taxon>Campylobacter</taxon>
    </lineage>
</organism>
<keyword evidence="3 9" id="KW-0560">Oxidoreductase</keyword>
<dbReference type="AlphaFoldDB" id="A0A128EIV9"/>
<comment type="catalytic activity">
    <reaction evidence="6 9">
        <text>L-methionyl-[protein] + [thioredoxin]-disulfide + H2O = L-methionyl-(S)-S-oxide-[protein] + [thioredoxin]-dithiol</text>
        <dbReference type="Rhea" id="RHEA:14217"/>
        <dbReference type="Rhea" id="RHEA-COMP:10698"/>
        <dbReference type="Rhea" id="RHEA-COMP:10700"/>
        <dbReference type="Rhea" id="RHEA-COMP:12313"/>
        <dbReference type="Rhea" id="RHEA-COMP:12315"/>
        <dbReference type="ChEBI" id="CHEBI:15377"/>
        <dbReference type="ChEBI" id="CHEBI:16044"/>
        <dbReference type="ChEBI" id="CHEBI:29950"/>
        <dbReference type="ChEBI" id="CHEBI:44120"/>
        <dbReference type="ChEBI" id="CHEBI:50058"/>
        <dbReference type="EC" id="1.8.4.11"/>
    </reaction>
</comment>
<dbReference type="Pfam" id="PF01641">
    <property type="entry name" value="SelR"/>
    <property type="match status" value="1"/>
</dbReference>
<keyword evidence="4" id="KW-0511">Multifunctional enzyme</keyword>
<dbReference type="RefSeq" id="WP_106381580.1">
    <property type="nucleotide sequence ID" value="NZ_CP053844.1"/>
</dbReference>
<gene>
    <name evidence="11" type="primary">msrAB1</name>
    <name evidence="9" type="synonym">msrA</name>
    <name evidence="11" type="ORF">ERS672216_01449</name>
</gene>
<dbReference type="SUPFAM" id="SSF51316">
    <property type="entry name" value="Mss4-like"/>
    <property type="match status" value="1"/>
</dbReference>
<comment type="catalytic activity">
    <reaction evidence="8 9">
        <text>[thioredoxin]-disulfide + L-methionine + H2O = L-methionine (S)-S-oxide + [thioredoxin]-dithiol</text>
        <dbReference type="Rhea" id="RHEA:19993"/>
        <dbReference type="Rhea" id="RHEA-COMP:10698"/>
        <dbReference type="Rhea" id="RHEA-COMP:10700"/>
        <dbReference type="ChEBI" id="CHEBI:15377"/>
        <dbReference type="ChEBI" id="CHEBI:29950"/>
        <dbReference type="ChEBI" id="CHEBI:50058"/>
        <dbReference type="ChEBI" id="CHEBI:57844"/>
        <dbReference type="ChEBI" id="CHEBI:58772"/>
        <dbReference type="EC" id="1.8.4.11"/>
    </reaction>
</comment>
<dbReference type="GO" id="GO:0030091">
    <property type="term" value="P:protein repair"/>
    <property type="evidence" value="ECO:0007669"/>
    <property type="project" value="InterPro"/>
</dbReference>
<comment type="similarity">
    <text evidence="9">Belongs to the MsrA Met sulfoxide reductase family.</text>
</comment>
<feature type="active site" evidence="9">
    <location>
        <position position="13"/>
    </location>
</feature>
<dbReference type="FunFam" id="3.30.1060.10:FF:000007">
    <property type="entry name" value="Peptide methionine sulfoxide reductase msrA/msrB"/>
    <property type="match status" value="1"/>
</dbReference>
<dbReference type="FunFam" id="2.170.150.20:FF:000003">
    <property type="entry name" value="Peptide methionine sulfoxide reductase MsrB"/>
    <property type="match status" value="1"/>
</dbReference>
<evidence type="ECO:0000256" key="3">
    <source>
        <dbReference type="ARBA" id="ARBA00023002"/>
    </source>
</evidence>
<dbReference type="PANTHER" id="PTHR10173">
    <property type="entry name" value="METHIONINE SULFOXIDE REDUCTASE"/>
    <property type="match status" value="1"/>
</dbReference>
<evidence type="ECO:0000256" key="2">
    <source>
        <dbReference type="ARBA" id="ARBA00011017"/>
    </source>
</evidence>
<sequence>MQNLVEIYLGGGCFWGSEGYFKRIKGVVETEVGYANGTTQNTSYYQIGKTDHAEVVRVKFDENVVSLAEILAHYFRIIDPLSINRQGNDIGRQYRTGIYYIDEKLIAQIKASFNAEQAKYKEKIAVEIAPLQNYVVAEEYHQDYLGKNPSGYCHVDLSLASKPLYDEAKFSKPSDEVLRKNLSELEYKVTQEKATERAYSSEYDKFNERGIYVDIVTKKPLFSSSDKYDAGCGWPSFTKPITTDALNYHDDFSHAMSRIEVTSKLGGSHLGHVFSDGLREKGGLRYCINGASLEFIPLEKMVKKGYSEFIPYVK</sequence>
<comment type="catalytic activity">
    <reaction evidence="7">
        <text>L-methionyl-[protein] + [thioredoxin]-disulfide + H2O = L-methionyl-(R)-S-oxide-[protein] + [thioredoxin]-dithiol</text>
        <dbReference type="Rhea" id="RHEA:24164"/>
        <dbReference type="Rhea" id="RHEA-COMP:10698"/>
        <dbReference type="Rhea" id="RHEA-COMP:10700"/>
        <dbReference type="Rhea" id="RHEA-COMP:12313"/>
        <dbReference type="Rhea" id="RHEA-COMP:12314"/>
        <dbReference type="ChEBI" id="CHEBI:15377"/>
        <dbReference type="ChEBI" id="CHEBI:16044"/>
        <dbReference type="ChEBI" id="CHEBI:29950"/>
        <dbReference type="ChEBI" id="CHEBI:45764"/>
        <dbReference type="ChEBI" id="CHEBI:50058"/>
        <dbReference type="EC" id="1.8.4.12"/>
    </reaction>
</comment>
<reference evidence="11 12" key="1">
    <citation type="submission" date="2016-02" db="EMBL/GenBank/DDBJ databases">
        <authorList>
            <consortium name="Pathogen Informatics"/>
        </authorList>
    </citation>
    <scope>NUCLEOTIDE SEQUENCE [LARGE SCALE GENOMIC DNA]</scope>
    <source>
        <strain evidence="11 12">RC20</strain>
    </source>
</reference>
<keyword evidence="12" id="KW-1185">Reference proteome</keyword>
<dbReference type="GO" id="GO:0033744">
    <property type="term" value="F:L-methionine:thioredoxin-disulfide S-oxidoreductase activity"/>
    <property type="evidence" value="ECO:0007669"/>
    <property type="project" value="RHEA"/>
</dbReference>
<evidence type="ECO:0000256" key="7">
    <source>
        <dbReference type="ARBA" id="ARBA00048488"/>
    </source>
</evidence>
<dbReference type="PROSITE" id="PS51790">
    <property type="entry name" value="MSRB"/>
    <property type="match status" value="1"/>
</dbReference>
<comment type="function">
    <text evidence="5 9">Has an important function as a repair enzyme for proteins that have been inactivated by oxidation. Catalyzes the reversible oxidation-reduction of methionine sulfoxide in proteins to methionine.</text>
</comment>
<dbReference type="GO" id="GO:0008113">
    <property type="term" value="F:peptide-methionine (S)-S-oxide reductase activity"/>
    <property type="evidence" value="ECO:0007669"/>
    <property type="project" value="UniProtKB-UniRule"/>
</dbReference>
<name>A0A128EIV9_9BACT</name>
<evidence type="ECO:0000313" key="12">
    <source>
        <dbReference type="Proteomes" id="UP000069632"/>
    </source>
</evidence>
<evidence type="ECO:0000256" key="5">
    <source>
        <dbReference type="ARBA" id="ARBA00024679"/>
    </source>
</evidence>
<dbReference type="HAMAP" id="MF_01401">
    <property type="entry name" value="MsrA"/>
    <property type="match status" value="1"/>
</dbReference>
<evidence type="ECO:0000256" key="1">
    <source>
        <dbReference type="ARBA" id="ARBA00008076"/>
    </source>
</evidence>